<dbReference type="Proteomes" id="UP001066276">
    <property type="component" value="Chromosome 1_1"/>
</dbReference>
<sequence length="92" mass="10283">MRAARGREGSDTECCLYICTPGKQSSVPVTKELMCGSDTGRRRHHPNIVLPLQVHPKETHLRTTSPAATMSRDPEEVYRITENTYKQGEAAQ</sequence>
<evidence type="ECO:0000313" key="1">
    <source>
        <dbReference type="EMBL" id="KAJ1217341.1"/>
    </source>
</evidence>
<organism evidence="1 2">
    <name type="scientific">Pleurodeles waltl</name>
    <name type="common">Iberian ribbed newt</name>
    <dbReference type="NCBI Taxonomy" id="8319"/>
    <lineage>
        <taxon>Eukaryota</taxon>
        <taxon>Metazoa</taxon>
        <taxon>Chordata</taxon>
        <taxon>Craniata</taxon>
        <taxon>Vertebrata</taxon>
        <taxon>Euteleostomi</taxon>
        <taxon>Amphibia</taxon>
        <taxon>Batrachia</taxon>
        <taxon>Caudata</taxon>
        <taxon>Salamandroidea</taxon>
        <taxon>Salamandridae</taxon>
        <taxon>Pleurodelinae</taxon>
        <taxon>Pleurodeles</taxon>
    </lineage>
</organism>
<proteinExistence type="predicted"/>
<gene>
    <name evidence="1" type="ORF">NDU88_004935</name>
</gene>
<dbReference type="EMBL" id="JANPWB010000001">
    <property type="protein sequence ID" value="KAJ1217341.1"/>
    <property type="molecule type" value="Genomic_DNA"/>
</dbReference>
<evidence type="ECO:0000313" key="2">
    <source>
        <dbReference type="Proteomes" id="UP001066276"/>
    </source>
</evidence>
<comment type="caution">
    <text evidence="1">The sequence shown here is derived from an EMBL/GenBank/DDBJ whole genome shotgun (WGS) entry which is preliminary data.</text>
</comment>
<protein>
    <submittedName>
        <fullName evidence="1">Uncharacterized protein</fullName>
    </submittedName>
</protein>
<accession>A0AAV7WWV2</accession>
<dbReference type="AlphaFoldDB" id="A0AAV7WWV2"/>
<reference evidence="1" key="1">
    <citation type="journal article" date="2022" name="bioRxiv">
        <title>Sequencing and chromosome-scale assembly of the giantPleurodeles waltlgenome.</title>
        <authorList>
            <person name="Brown T."/>
            <person name="Elewa A."/>
            <person name="Iarovenko S."/>
            <person name="Subramanian E."/>
            <person name="Araus A.J."/>
            <person name="Petzold A."/>
            <person name="Susuki M."/>
            <person name="Suzuki K.-i.T."/>
            <person name="Hayashi T."/>
            <person name="Toyoda A."/>
            <person name="Oliveira C."/>
            <person name="Osipova E."/>
            <person name="Leigh N.D."/>
            <person name="Simon A."/>
            <person name="Yun M.H."/>
        </authorList>
    </citation>
    <scope>NUCLEOTIDE SEQUENCE</scope>
    <source>
        <strain evidence="1">20211129_DDA</strain>
        <tissue evidence="1">Liver</tissue>
    </source>
</reference>
<name>A0AAV7WWV2_PLEWA</name>
<keyword evidence="2" id="KW-1185">Reference proteome</keyword>